<dbReference type="EMBL" id="JBAKIA010000006">
    <property type="protein sequence ID" value="MEJ8474767.1"/>
    <property type="molecule type" value="Genomic_DNA"/>
</dbReference>
<keyword evidence="2" id="KW-1185">Reference proteome</keyword>
<dbReference type="RefSeq" id="WP_340274534.1">
    <property type="nucleotide sequence ID" value="NZ_JBAKIA010000006.1"/>
</dbReference>
<gene>
    <name evidence="1" type="ORF">V6575_11785</name>
</gene>
<name>A0ABU8TKU5_9HYPH</name>
<evidence type="ECO:0000313" key="1">
    <source>
        <dbReference type="EMBL" id="MEJ8474767.1"/>
    </source>
</evidence>
<accession>A0ABU8TKU5</accession>
<organism evidence="1 2">
    <name type="scientific">Roseibium algae</name>
    <dbReference type="NCBI Taxonomy" id="3123038"/>
    <lineage>
        <taxon>Bacteria</taxon>
        <taxon>Pseudomonadati</taxon>
        <taxon>Pseudomonadota</taxon>
        <taxon>Alphaproteobacteria</taxon>
        <taxon>Hyphomicrobiales</taxon>
        <taxon>Stappiaceae</taxon>
        <taxon>Roseibium</taxon>
    </lineage>
</organism>
<comment type="caution">
    <text evidence="1">The sequence shown here is derived from an EMBL/GenBank/DDBJ whole genome shotgun (WGS) entry which is preliminary data.</text>
</comment>
<dbReference type="Proteomes" id="UP001385499">
    <property type="component" value="Unassembled WGS sequence"/>
</dbReference>
<protein>
    <submittedName>
        <fullName evidence="1">Uncharacterized protein</fullName>
    </submittedName>
</protein>
<reference evidence="1 2" key="1">
    <citation type="submission" date="2024-02" db="EMBL/GenBank/DDBJ databases">
        <title>Roseibium algae sp. nov., isolated from marine alga (Grateloupia sp.), showing potential in myo-inositol conversion.</title>
        <authorList>
            <person name="Wang Y."/>
        </authorList>
    </citation>
    <scope>NUCLEOTIDE SEQUENCE [LARGE SCALE GENOMIC DNA]</scope>
    <source>
        <strain evidence="1 2">H3510</strain>
    </source>
</reference>
<evidence type="ECO:0000313" key="2">
    <source>
        <dbReference type="Proteomes" id="UP001385499"/>
    </source>
</evidence>
<proteinExistence type="predicted"/>
<sequence length="166" mass="18129">MSSRCRRRGRDVPDSKRCEAVGSELDEICQALDDVLQGILADWQEDLANAEQGDVQLLYCVYPNLVSTATRARGILHGAQHFQQQFHQRKQMKRADAGCTSSSIGTGGMAECCPCCGGSHRAQSSDIEFGCGGQNSVHHERRIVQETIIEETDDGRGFETGGGGRR</sequence>